<dbReference type="Gene3D" id="1.10.10.10">
    <property type="entry name" value="Winged helix-like DNA-binding domain superfamily/Winged helix DNA-binding domain"/>
    <property type="match status" value="1"/>
</dbReference>
<dbReference type="Proteomes" id="UP001152797">
    <property type="component" value="Unassembled WGS sequence"/>
</dbReference>
<keyword evidence="8" id="KW-1185">Reference proteome</keyword>
<dbReference type="InterPro" id="IPR006630">
    <property type="entry name" value="La_HTH"/>
</dbReference>
<dbReference type="GO" id="GO:0003690">
    <property type="term" value="F:double-stranded DNA binding"/>
    <property type="evidence" value="ECO:0007669"/>
    <property type="project" value="TreeGrafter"/>
</dbReference>
<evidence type="ECO:0000259" key="5">
    <source>
        <dbReference type="PROSITE" id="PS50961"/>
    </source>
</evidence>
<dbReference type="InterPro" id="IPR036388">
    <property type="entry name" value="WH-like_DNA-bd_sf"/>
</dbReference>
<dbReference type="OrthoDB" id="431154at2759"/>
<feature type="compositionally biased region" description="Acidic residues" evidence="4">
    <location>
        <begin position="896"/>
        <end position="910"/>
    </location>
</feature>
<evidence type="ECO:0000313" key="6">
    <source>
        <dbReference type="EMBL" id="CAI3992454.1"/>
    </source>
</evidence>
<dbReference type="PANTHER" id="PTHR12083">
    <property type="entry name" value="BIFUNCTIONAL POLYNUCLEOTIDE PHOSPHATASE/KINASE"/>
    <property type="match status" value="1"/>
</dbReference>
<dbReference type="CDD" id="cd07323">
    <property type="entry name" value="LAM"/>
    <property type="match status" value="1"/>
</dbReference>
<reference evidence="7 8" key="2">
    <citation type="submission" date="2024-05" db="EMBL/GenBank/DDBJ databases">
        <authorList>
            <person name="Chen Y."/>
            <person name="Shah S."/>
            <person name="Dougan E. K."/>
            <person name="Thang M."/>
            <person name="Chan C."/>
        </authorList>
    </citation>
    <scope>NUCLEOTIDE SEQUENCE [LARGE SCALE GENOMIC DNA]</scope>
</reference>
<evidence type="ECO:0000256" key="3">
    <source>
        <dbReference type="SAM" id="Coils"/>
    </source>
</evidence>
<feature type="compositionally biased region" description="Basic and acidic residues" evidence="4">
    <location>
        <begin position="873"/>
        <end position="895"/>
    </location>
</feature>
<dbReference type="GO" id="GO:0046403">
    <property type="term" value="F:polynucleotide 3'-phosphatase activity"/>
    <property type="evidence" value="ECO:0007669"/>
    <property type="project" value="TreeGrafter"/>
</dbReference>
<feature type="coiled-coil region" evidence="3">
    <location>
        <begin position="1106"/>
        <end position="1144"/>
    </location>
</feature>
<evidence type="ECO:0000313" key="7">
    <source>
        <dbReference type="EMBL" id="CAL4779766.1"/>
    </source>
</evidence>
<evidence type="ECO:0000313" key="8">
    <source>
        <dbReference type="Proteomes" id="UP001152797"/>
    </source>
</evidence>
<protein>
    <submittedName>
        <fullName evidence="7">Bifunctional polynucleotide phosphatase/kinase (DNA 5'-kinase/3'-phosphatase) (Polynucleotide kinase-3'-phosphatase)</fullName>
    </submittedName>
</protein>
<dbReference type="Pfam" id="PF13671">
    <property type="entry name" value="AAA_33"/>
    <property type="match status" value="1"/>
</dbReference>
<dbReference type="InterPro" id="IPR027417">
    <property type="entry name" value="P-loop_NTPase"/>
</dbReference>
<dbReference type="Gene3D" id="3.40.50.300">
    <property type="entry name" value="P-loop containing nucleotide triphosphate hydrolases"/>
    <property type="match status" value="1"/>
</dbReference>
<evidence type="ECO:0000256" key="2">
    <source>
        <dbReference type="PROSITE-ProRule" id="PRU00332"/>
    </source>
</evidence>
<dbReference type="Pfam" id="PF05383">
    <property type="entry name" value="La"/>
    <property type="match status" value="1"/>
</dbReference>
<dbReference type="Gene3D" id="3.80.10.10">
    <property type="entry name" value="Ribonuclease Inhibitor"/>
    <property type="match status" value="1"/>
</dbReference>
<dbReference type="SUPFAM" id="SSF52047">
    <property type="entry name" value="RNI-like"/>
    <property type="match status" value="1"/>
</dbReference>
<feature type="region of interest" description="Disordered" evidence="4">
    <location>
        <begin position="855"/>
        <end position="910"/>
    </location>
</feature>
<dbReference type="GO" id="GO:0003723">
    <property type="term" value="F:RNA binding"/>
    <property type="evidence" value="ECO:0007669"/>
    <property type="project" value="UniProtKB-UniRule"/>
</dbReference>
<dbReference type="InterPro" id="IPR036390">
    <property type="entry name" value="WH_DNA-bd_sf"/>
</dbReference>
<sequence length="1217" mass="136516">MPAWWDRFFALEQSYSYSSLSISIRKAGLNDADVPSLALALRDFIACNVDPKLPLHIELDASENNLGDQSMAMLLQVLLENPGATYLRNLKIYKNRVSDLTCVALAKILWNQSEACEELHLSHNEIRHRGMCTLLAVLAMHPKEVYPRQVEHLDEAIPCWLRLEHNQATSAEHLLSALQKDPVRLRYCMAPRSETASCSAFRCAAASERKDETPHVHLYCINKQKDNPALLEQLQLETMVLAVADTVAAGQFGLENSEAMDQRPSGKLPTLTPLPPPSAAINCRSVTLRVDAETGAGLEMTAHSYGYHVDQVEDQPGQDLKPGDVLLSVDGEALWGDLSEDELTEAFGREFADGATVLVARADEVQGCHVWQPLGLDLSCRAVPLVAALREDLGIMGNNFGVSVELEELEEGAIWLRGPASCQRAAVVELPNLIRFYFPELRGSSWPTCSWVKEEDKSQSNLKNGSVCAESTARVHPVEAYQDLTQWESALRKQCKEARGLQTKGQRSLKARMLPELDMSLPFKMLILVGLPGSGKSSLAARLAGKGYDVVNQDNLGDRKSCVQAVRDALAESRRLVVDRCNCTRLQRRVWLELAKDYEVGAACIWLDIPEATCGERVLQRFGHRTLPPEDKSLEVISGFAQRFEPPMEAEGFVRWRVKDDGDLEEALLEFLELVKDSEAGRLGEPETVSTSVDLENSDPPKKRRRLDAEAAAAGRPTRALELHGRATRAQFLRVLRRQVEYYFSDKNLKRDWFFQEKIAGEPESGWLELRWIMSCPRIADVHRASEKDVLEALKSSTLKVKEVDGCHWVARPQPLPALEVKRPEVLHESVDGEEDAMDAMDAMDATIELCEEEKDYSDTMTKGGESVLEEDNGIRAEENPKEADLSVQRLRQDDGESEGSQEEEEEDWDHWDDWDLKCWQIPTCDAKRKVILWFCGPKEEAKGIKNHARDPLSTGAPLSDYNHTPFDDGMVAGPLEEQFELMDGEAQEPQNALCISVVMTHAEVTEALFHLKKCGCYFNFKEVGKDCTYTHDSKDSSFLSHYAYTLGNETKACADHWEAWQSQHGKAPFRSWWSSSEGCLAQVLIVVLFLAVLAWCSQDYLRGLLNNFYDELEDEAREVEALARTAESKVEEAEREAERMMQTIVRPPIRHVGPQGSARNAMEREPTEDDVDIEEPEEIPEPKRSLHKFQAPRDLGFGPHVPLINQSLFPPGTAPP</sequence>
<evidence type="ECO:0000256" key="4">
    <source>
        <dbReference type="SAM" id="MobiDB-lite"/>
    </source>
</evidence>
<dbReference type="SUPFAM" id="SSF52540">
    <property type="entry name" value="P-loop containing nucleoside triphosphate hydrolases"/>
    <property type="match status" value="1"/>
</dbReference>
<feature type="region of interest" description="Disordered" evidence="4">
    <location>
        <begin position="683"/>
        <end position="712"/>
    </location>
</feature>
<dbReference type="EMBL" id="CAMXCT010001715">
    <property type="protein sequence ID" value="CAI3992454.1"/>
    <property type="molecule type" value="Genomic_DNA"/>
</dbReference>
<dbReference type="SMART" id="SM00715">
    <property type="entry name" value="LA"/>
    <property type="match status" value="1"/>
</dbReference>
<keyword evidence="1 2" id="KW-0694">RNA-binding</keyword>
<name>A0A9P1CIV1_9DINO</name>
<organism evidence="6">
    <name type="scientific">Cladocopium goreaui</name>
    <dbReference type="NCBI Taxonomy" id="2562237"/>
    <lineage>
        <taxon>Eukaryota</taxon>
        <taxon>Sar</taxon>
        <taxon>Alveolata</taxon>
        <taxon>Dinophyceae</taxon>
        <taxon>Suessiales</taxon>
        <taxon>Symbiodiniaceae</taxon>
        <taxon>Cladocopium</taxon>
    </lineage>
</organism>
<feature type="region of interest" description="Disordered" evidence="4">
    <location>
        <begin position="1150"/>
        <end position="1187"/>
    </location>
</feature>
<dbReference type="InterPro" id="IPR032675">
    <property type="entry name" value="LRR_dom_sf"/>
</dbReference>
<dbReference type="PROSITE" id="PS50961">
    <property type="entry name" value="HTH_LA"/>
    <property type="match status" value="1"/>
</dbReference>
<reference evidence="6" key="1">
    <citation type="submission" date="2022-10" db="EMBL/GenBank/DDBJ databases">
        <authorList>
            <person name="Chen Y."/>
            <person name="Dougan E. K."/>
            <person name="Chan C."/>
            <person name="Rhodes N."/>
            <person name="Thang M."/>
        </authorList>
    </citation>
    <scope>NUCLEOTIDE SEQUENCE</scope>
</reference>
<dbReference type="SUPFAM" id="SSF46785">
    <property type="entry name" value="Winged helix' DNA-binding domain"/>
    <property type="match status" value="1"/>
</dbReference>
<dbReference type="GO" id="GO:0006281">
    <property type="term" value="P:DNA repair"/>
    <property type="evidence" value="ECO:0007669"/>
    <property type="project" value="TreeGrafter"/>
</dbReference>
<comment type="caution">
    <text evidence="6">The sequence shown here is derived from an EMBL/GenBank/DDBJ whole genome shotgun (WGS) entry which is preliminary data.</text>
</comment>
<dbReference type="AlphaFoldDB" id="A0A9P1CIV1"/>
<dbReference type="EMBL" id="CAMXCT030001715">
    <property type="protein sequence ID" value="CAL4779766.1"/>
    <property type="molecule type" value="Genomic_DNA"/>
</dbReference>
<evidence type="ECO:0000256" key="1">
    <source>
        <dbReference type="ARBA" id="ARBA00022884"/>
    </source>
</evidence>
<feature type="region of interest" description="Disordered" evidence="4">
    <location>
        <begin position="1198"/>
        <end position="1217"/>
    </location>
</feature>
<feature type="domain" description="HTH La-type RNA-binding" evidence="5">
    <location>
        <begin position="726"/>
        <end position="820"/>
    </location>
</feature>
<dbReference type="EMBL" id="CAMXCT020001715">
    <property type="protein sequence ID" value="CAL1145829.1"/>
    <property type="molecule type" value="Genomic_DNA"/>
</dbReference>
<dbReference type="GO" id="GO:0046404">
    <property type="term" value="F:ATP-dependent polydeoxyribonucleotide 5'-hydroxyl-kinase activity"/>
    <property type="evidence" value="ECO:0007669"/>
    <property type="project" value="TreeGrafter"/>
</dbReference>
<accession>A0A9P1CIV1</accession>
<dbReference type="PANTHER" id="PTHR12083:SF9">
    <property type="entry name" value="BIFUNCTIONAL POLYNUCLEOTIDE PHOSPHATASE_KINASE"/>
    <property type="match status" value="1"/>
</dbReference>
<gene>
    <name evidence="6" type="ORF">C1SCF055_LOCUS19286</name>
</gene>
<keyword evidence="3" id="KW-0175">Coiled coil</keyword>
<feature type="compositionally biased region" description="Acidic residues" evidence="4">
    <location>
        <begin position="1167"/>
        <end position="1180"/>
    </location>
</feature>
<proteinExistence type="predicted"/>